<dbReference type="Pfam" id="PF03449">
    <property type="entry name" value="GreA_GreB_N"/>
    <property type="match status" value="1"/>
</dbReference>
<feature type="domain" description="Transcription elongation factor GreA/GreB N-terminal" evidence="6">
    <location>
        <begin position="5"/>
        <end position="74"/>
    </location>
</feature>
<feature type="domain" description="Transcription elongation factor GreA/GreB C-terminal" evidence="5">
    <location>
        <begin position="79"/>
        <end position="154"/>
    </location>
</feature>
<keyword evidence="1" id="KW-0805">Transcription regulation</keyword>
<evidence type="ECO:0000313" key="7">
    <source>
        <dbReference type="EMBL" id="CAB4651216.1"/>
    </source>
</evidence>
<evidence type="ECO:0000259" key="5">
    <source>
        <dbReference type="Pfam" id="PF01272"/>
    </source>
</evidence>
<dbReference type="InterPro" id="IPR036805">
    <property type="entry name" value="Tscrpt_elong_fac_GreA/B_N_sf"/>
</dbReference>
<sequence length="160" mass="17352">MAKHQLSQATYERLKAEFADLTTRGRIEVADKIERARELGDLKENGDYHAAKDEQGHMEGRIRQIESFLEDVEIVPPSPEGVVGLGTIVAIVYEGDSEDAAEHYLIGHVEEKPDEDHISVMSPSSPLGSALLGATVGATVSYDAPNGKLKVTVLLTRTQG</sequence>
<keyword evidence="3" id="KW-0804">Transcription</keyword>
<dbReference type="SUPFAM" id="SSF54534">
    <property type="entry name" value="FKBP-like"/>
    <property type="match status" value="1"/>
</dbReference>
<name>A0A6J6V567_9ZZZZ</name>
<dbReference type="Gene3D" id="1.10.287.180">
    <property type="entry name" value="Transcription elongation factor, GreA/GreB, N-terminal domain"/>
    <property type="match status" value="1"/>
</dbReference>
<dbReference type="EMBL" id="CAEZWB010000103">
    <property type="protein sequence ID" value="CAB4651216.1"/>
    <property type="molecule type" value="Genomic_DNA"/>
</dbReference>
<dbReference type="InterPro" id="IPR022691">
    <property type="entry name" value="Tscrpt_elong_fac_GreA/B_N"/>
</dbReference>
<evidence type="ECO:0000259" key="6">
    <source>
        <dbReference type="Pfam" id="PF03449"/>
    </source>
</evidence>
<dbReference type="InterPro" id="IPR023459">
    <property type="entry name" value="Tscrpt_elong_fac_GreA/B_fam"/>
</dbReference>
<dbReference type="FunFam" id="1.10.287.180:FF:000001">
    <property type="entry name" value="Transcription elongation factor GreA"/>
    <property type="match status" value="1"/>
</dbReference>
<dbReference type="PANTHER" id="PTHR30437:SF4">
    <property type="entry name" value="TRANSCRIPTION ELONGATION FACTOR GREA"/>
    <property type="match status" value="1"/>
</dbReference>
<protein>
    <submittedName>
        <fullName evidence="8">Unannotated protein</fullName>
    </submittedName>
</protein>
<dbReference type="GO" id="GO:0003677">
    <property type="term" value="F:DNA binding"/>
    <property type="evidence" value="ECO:0007669"/>
    <property type="project" value="UniProtKB-KW"/>
</dbReference>
<dbReference type="AlphaFoldDB" id="A0A6J6V567"/>
<evidence type="ECO:0000256" key="2">
    <source>
        <dbReference type="ARBA" id="ARBA00023125"/>
    </source>
</evidence>
<evidence type="ECO:0000256" key="3">
    <source>
        <dbReference type="ARBA" id="ARBA00023163"/>
    </source>
</evidence>
<dbReference type="InterPro" id="IPR036953">
    <property type="entry name" value="GreA/GreB_C_sf"/>
</dbReference>
<dbReference type="SUPFAM" id="SSF46557">
    <property type="entry name" value="GreA transcript cleavage protein, N-terminal domain"/>
    <property type="match status" value="1"/>
</dbReference>
<reference evidence="8" key="1">
    <citation type="submission" date="2020-05" db="EMBL/GenBank/DDBJ databases">
        <authorList>
            <person name="Chiriac C."/>
            <person name="Salcher M."/>
            <person name="Ghai R."/>
            <person name="Kavagutti S V."/>
        </authorList>
    </citation>
    <scope>NUCLEOTIDE SEQUENCE</scope>
</reference>
<proteinExistence type="inferred from homology"/>
<comment type="function">
    <text evidence="4">Necessary for efficient RNA polymerase transcription elongation past template-encoded arresting sites. The arresting sites in DNA have the property of trapping a certain fraction of elongating RNA polymerases that pass through, resulting in locked ternary complexes. Cleavage of the nascent transcript by cleavage factors such as GreA or GreB allows the resumption of elongation from the new 3'terminus. GreA releases sequences of 2 to 3 nucleotides.</text>
</comment>
<dbReference type="GO" id="GO:0070063">
    <property type="term" value="F:RNA polymerase binding"/>
    <property type="evidence" value="ECO:0007669"/>
    <property type="project" value="InterPro"/>
</dbReference>
<keyword evidence="2" id="KW-0238">DNA-binding</keyword>
<dbReference type="Pfam" id="PF01272">
    <property type="entry name" value="GreA_GreB"/>
    <property type="match status" value="1"/>
</dbReference>
<dbReference type="HAMAP" id="MF_00105">
    <property type="entry name" value="GreA_GreB"/>
    <property type="match status" value="1"/>
</dbReference>
<dbReference type="PIRSF" id="PIRSF006092">
    <property type="entry name" value="GreA_GreB"/>
    <property type="match status" value="1"/>
</dbReference>
<organism evidence="8">
    <name type="scientific">freshwater metagenome</name>
    <dbReference type="NCBI Taxonomy" id="449393"/>
    <lineage>
        <taxon>unclassified sequences</taxon>
        <taxon>metagenomes</taxon>
        <taxon>ecological metagenomes</taxon>
    </lineage>
</organism>
<dbReference type="PANTHER" id="PTHR30437">
    <property type="entry name" value="TRANSCRIPTION ELONGATION FACTOR GREA"/>
    <property type="match status" value="1"/>
</dbReference>
<dbReference type="EMBL" id="CAEZZM010000119">
    <property type="protein sequence ID" value="CAB4767281.1"/>
    <property type="molecule type" value="Genomic_DNA"/>
</dbReference>
<gene>
    <name evidence="7" type="ORF">UFOPK2166_00827</name>
    <name evidence="8" type="ORF">UFOPK2872_00939</name>
</gene>
<dbReference type="GO" id="GO:0006354">
    <property type="term" value="P:DNA-templated transcription elongation"/>
    <property type="evidence" value="ECO:0007669"/>
    <property type="project" value="TreeGrafter"/>
</dbReference>
<dbReference type="GO" id="GO:0032784">
    <property type="term" value="P:regulation of DNA-templated transcription elongation"/>
    <property type="evidence" value="ECO:0007669"/>
    <property type="project" value="InterPro"/>
</dbReference>
<evidence type="ECO:0000313" key="8">
    <source>
        <dbReference type="EMBL" id="CAB4767281.1"/>
    </source>
</evidence>
<evidence type="ECO:0000256" key="4">
    <source>
        <dbReference type="ARBA" id="ARBA00024916"/>
    </source>
</evidence>
<accession>A0A6J6V567</accession>
<dbReference type="InterPro" id="IPR028624">
    <property type="entry name" value="Tscrpt_elong_fac_GreA/B"/>
</dbReference>
<evidence type="ECO:0000256" key="1">
    <source>
        <dbReference type="ARBA" id="ARBA00023015"/>
    </source>
</evidence>
<dbReference type="Gene3D" id="3.10.50.30">
    <property type="entry name" value="Transcription elongation factor, GreA/GreB, C-terminal domain"/>
    <property type="match status" value="1"/>
</dbReference>
<dbReference type="InterPro" id="IPR001437">
    <property type="entry name" value="Tscrpt_elong_fac_GreA/B_C"/>
</dbReference>